<sequence>MADGNNSEKGKTPADEGSADVEGGQETVKGKGKAVLTDRLQASGRAAFNAMTGTSSITAMPHIIPRHKTATAGPSSQTSPEEASWQRAVRAGPAESFRTGQQQSSEAFDSFVQGRAQDTNCGRGSGGEETWGEPTPASFADQEAADGIAVAALLSLPDDAADAFSVADDSLSPNEAARLSEALFGGDATGGSWDKLLDFTPDFVSLPDAAQLQLGTADEAVARRIWLQQWSDVLSSYTREVWGDLGPLAAEARHEVEQHMSEGPRESRALHRLRLVLAHLRGSHCH</sequence>
<feature type="compositionally biased region" description="Polar residues" evidence="1">
    <location>
        <begin position="98"/>
        <end position="107"/>
    </location>
</feature>
<dbReference type="OrthoDB" id="5337545at2759"/>
<reference evidence="2 3" key="1">
    <citation type="journal article" date="2015" name="BMC Genomics">
        <title>Gene expression during zombie ant biting behavior reflects the complexity underlying fungal parasitic behavioral manipulation.</title>
        <authorList>
            <person name="de Bekker C."/>
            <person name="Ohm R.A."/>
            <person name="Loreto R.G."/>
            <person name="Sebastian A."/>
            <person name="Albert I."/>
            <person name="Merrow M."/>
            <person name="Brachmann A."/>
            <person name="Hughes D.P."/>
        </authorList>
    </citation>
    <scope>NUCLEOTIDE SEQUENCE [LARGE SCALE GENOMIC DNA]</scope>
    <source>
        <strain evidence="2 3">SC16a</strain>
    </source>
</reference>
<dbReference type="STRING" id="268505.A0A2A9PD47"/>
<evidence type="ECO:0000313" key="2">
    <source>
        <dbReference type="EMBL" id="PFH58941.1"/>
    </source>
</evidence>
<feature type="compositionally biased region" description="Polar residues" evidence="1">
    <location>
        <begin position="72"/>
        <end position="81"/>
    </location>
</feature>
<accession>A0A2A9PD47</accession>
<gene>
    <name evidence="2" type="ORF">XA68_13030</name>
</gene>
<feature type="region of interest" description="Disordered" evidence="1">
    <location>
        <begin position="68"/>
        <end position="138"/>
    </location>
</feature>
<evidence type="ECO:0000256" key="1">
    <source>
        <dbReference type="SAM" id="MobiDB-lite"/>
    </source>
</evidence>
<feature type="region of interest" description="Disordered" evidence="1">
    <location>
        <begin position="1"/>
        <end position="34"/>
    </location>
</feature>
<comment type="caution">
    <text evidence="2">The sequence shown here is derived from an EMBL/GenBank/DDBJ whole genome shotgun (WGS) entry which is preliminary data.</text>
</comment>
<dbReference type="Proteomes" id="UP000037136">
    <property type="component" value="Unassembled WGS sequence"/>
</dbReference>
<name>A0A2A9PD47_OPHUN</name>
<evidence type="ECO:0000313" key="3">
    <source>
        <dbReference type="Proteomes" id="UP000037136"/>
    </source>
</evidence>
<proteinExistence type="predicted"/>
<keyword evidence="3" id="KW-1185">Reference proteome</keyword>
<organism evidence="2 3">
    <name type="scientific">Ophiocordyceps unilateralis</name>
    <name type="common">Zombie-ant fungus</name>
    <name type="synonym">Torrubia unilateralis</name>
    <dbReference type="NCBI Taxonomy" id="268505"/>
    <lineage>
        <taxon>Eukaryota</taxon>
        <taxon>Fungi</taxon>
        <taxon>Dikarya</taxon>
        <taxon>Ascomycota</taxon>
        <taxon>Pezizomycotina</taxon>
        <taxon>Sordariomycetes</taxon>
        <taxon>Hypocreomycetidae</taxon>
        <taxon>Hypocreales</taxon>
        <taxon>Ophiocordycipitaceae</taxon>
        <taxon>Ophiocordyceps</taxon>
    </lineage>
</organism>
<feature type="compositionally biased region" description="Basic and acidic residues" evidence="1">
    <location>
        <begin position="1"/>
        <end position="14"/>
    </location>
</feature>
<dbReference type="AlphaFoldDB" id="A0A2A9PD47"/>
<dbReference type="EMBL" id="LAZP02000241">
    <property type="protein sequence ID" value="PFH58941.1"/>
    <property type="molecule type" value="Genomic_DNA"/>
</dbReference>
<reference evidence="2 3" key="2">
    <citation type="journal article" date="2017" name="Sci. Rep.">
        <title>Ant-infecting Ophiocordyceps genomes reveal a high diversity of potential behavioral manipulation genes and a possible major role for enterotoxins.</title>
        <authorList>
            <person name="de Bekker C."/>
            <person name="Ohm R.A."/>
            <person name="Evans H.C."/>
            <person name="Brachmann A."/>
            <person name="Hughes D.P."/>
        </authorList>
    </citation>
    <scope>NUCLEOTIDE SEQUENCE [LARGE SCALE GENOMIC DNA]</scope>
    <source>
        <strain evidence="2 3">SC16a</strain>
    </source>
</reference>
<protein>
    <submittedName>
        <fullName evidence="2">Uncharacterized protein</fullName>
    </submittedName>
</protein>